<dbReference type="InterPro" id="IPR037523">
    <property type="entry name" value="VOC_core"/>
</dbReference>
<dbReference type="Gene3D" id="3.10.180.10">
    <property type="entry name" value="2,3-Dihydroxybiphenyl 1,2-Dioxygenase, domain 1"/>
    <property type="match status" value="1"/>
</dbReference>
<evidence type="ECO:0000259" key="1">
    <source>
        <dbReference type="PROSITE" id="PS51819"/>
    </source>
</evidence>
<dbReference type="PROSITE" id="PS51819">
    <property type="entry name" value="VOC"/>
    <property type="match status" value="1"/>
</dbReference>
<dbReference type="Proteomes" id="UP000473278">
    <property type="component" value="Unassembled WGS sequence"/>
</dbReference>
<dbReference type="PANTHER" id="PTHR33993">
    <property type="entry name" value="GLYOXALASE-RELATED"/>
    <property type="match status" value="1"/>
</dbReference>
<dbReference type="PANTHER" id="PTHR33993:SF2">
    <property type="entry name" value="VOC DOMAIN-CONTAINING PROTEIN"/>
    <property type="match status" value="1"/>
</dbReference>
<organism evidence="2 3">
    <name type="scientific">Halalkalibaculum roseum</name>
    <dbReference type="NCBI Taxonomy" id="2709311"/>
    <lineage>
        <taxon>Bacteria</taxon>
        <taxon>Pseudomonadati</taxon>
        <taxon>Balneolota</taxon>
        <taxon>Balneolia</taxon>
        <taxon>Balneolales</taxon>
        <taxon>Balneolaceae</taxon>
        <taxon>Halalkalibaculum</taxon>
    </lineage>
</organism>
<feature type="domain" description="VOC" evidence="1">
    <location>
        <begin position="7"/>
        <end position="126"/>
    </location>
</feature>
<dbReference type="InterPro" id="IPR052164">
    <property type="entry name" value="Anthracycline_SecMetBiosynth"/>
</dbReference>
<dbReference type="InterPro" id="IPR004360">
    <property type="entry name" value="Glyas_Fos-R_dOase_dom"/>
</dbReference>
<dbReference type="InterPro" id="IPR029068">
    <property type="entry name" value="Glyas_Bleomycin-R_OHBP_Dase"/>
</dbReference>
<reference evidence="2 3" key="1">
    <citation type="submission" date="2020-02" db="EMBL/GenBank/DDBJ databases">
        <title>Balneolaceae bacterium YR4-1, complete genome.</title>
        <authorList>
            <person name="Li Y."/>
            <person name="Wu S."/>
        </authorList>
    </citation>
    <scope>NUCLEOTIDE SEQUENCE [LARGE SCALE GENOMIC DNA]</scope>
    <source>
        <strain evidence="2 3">YR4-1</strain>
    </source>
</reference>
<name>A0A6M1T2M6_9BACT</name>
<dbReference type="AlphaFoldDB" id="A0A6M1T2M6"/>
<keyword evidence="3" id="KW-1185">Reference proteome</keyword>
<protein>
    <submittedName>
        <fullName evidence="2">VOC family protein</fullName>
    </submittedName>
</protein>
<dbReference type="CDD" id="cd07247">
    <property type="entry name" value="SgaA_N_like"/>
    <property type="match status" value="1"/>
</dbReference>
<dbReference type="Pfam" id="PF00903">
    <property type="entry name" value="Glyoxalase"/>
    <property type="match status" value="1"/>
</dbReference>
<dbReference type="SUPFAM" id="SSF54593">
    <property type="entry name" value="Glyoxalase/Bleomycin resistance protein/Dihydroxybiphenyl dioxygenase"/>
    <property type="match status" value="1"/>
</dbReference>
<dbReference type="EMBL" id="JAALLT010000004">
    <property type="protein sequence ID" value="NGP77764.1"/>
    <property type="molecule type" value="Genomic_DNA"/>
</dbReference>
<accession>A0A6M1T2M6</accession>
<evidence type="ECO:0000313" key="2">
    <source>
        <dbReference type="EMBL" id="NGP77764.1"/>
    </source>
</evidence>
<dbReference type="RefSeq" id="WP_165143438.1">
    <property type="nucleotide sequence ID" value="NZ_JAALLT010000004.1"/>
</dbReference>
<evidence type="ECO:0000313" key="3">
    <source>
        <dbReference type="Proteomes" id="UP000473278"/>
    </source>
</evidence>
<gene>
    <name evidence="2" type="ORF">G3570_14040</name>
</gene>
<comment type="caution">
    <text evidence="2">The sequence shown here is derived from an EMBL/GenBank/DDBJ whole genome shotgun (WGS) entry which is preliminary data.</text>
</comment>
<proteinExistence type="predicted"/>
<sequence length="127" mass="14294">MEQRDNVIAWVEIPTNNLDRARKFYEAIFETELQPMELGNGLKMAMFPVKEGGVGGALCEHKDFYTPSHEGPLVYLSAEPDLQQVLDRIKKQGGKELVPKTQISEDYGYMAVFEDCEGNRVALHSSS</sequence>